<evidence type="ECO:0000313" key="2">
    <source>
        <dbReference type="EMBL" id="KAL3826916.1"/>
    </source>
</evidence>
<dbReference type="EMBL" id="JALLPB020000011">
    <property type="protein sequence ID" value="KAL3826916.1"/>
    <property type="molecule type" value="Genomic_DNA"/>
</dbReference>
<sequence>MALLQLATSLISRRFVSIYSSSSSSSSSSLSPLACRIRWHAIATTNPTSTIGSGVVDASSSSCDVAMGTTDFLVVPSLPTRVRGRMHATAISSSIRNFSSVPSSTSAAPPPTPSSLSAEAGLGAQEVMKFYILHGLGRQKLQSIASDVESTPLVERWQRMISAYLEAQCNVIGLLGYPPDERGISMYTQQMQRAMSISPPDVQEKLRTSMRDTYRHVLAGAFDMPKLLEEQGDRGELSIMDARNIMHRVSLRMMEPEILDRVRERCDGISTNGDDSAEGRQVELARRHTVVQEIMVADVYLSPSSSDGSGSTTTLVEEFGFGSGESGYVRMQCALAEHQGDPLITQYVGAAIVRLLECAGIDMEAMQKQARELQQTQ</sequence>
<comment type="caution">
    <text evidence="2">The sequence shown here is derived from an EMBL/GenBank/DDBJ whole genome shotgun (WGS) entry which is preliminary data.</text>
</comment>
<gene>
    <name evidence="2" type="ORF">ACHAXA_005996</name>
</gene>
<accession>A0ABD3SRD2</accession>
<evidence type="ECO:0000256" key="1">
    <source>
        <dbReference type="SAM" id="MobiDB-lite"/>
    </source>
</evidence>
<keyword evidence="3" id="KW-1185">Reference proteome</keyword>
<feature type="region of interest" description="Disordered" evidence="1">
    <location>
        <begin position="98"/>
        <end position="118"/>
    </location>
</feature>
<proteinExistence type="predicted"/>
<dbReference type="AlphaFoldDB" id="A0ABD3SRD2"/>
<evidence type="ECO:0000313" key="3">
    <source>
        <dbReference type="Proteomes" id="UP001530377"/>
    </source>
</evidence>
<organism evidence="2 3">
    <name type="scientific">Cyclostephanos tholiformis</name>
    <dbReference type="NCBI Taxonomy" id="382380"/>
    <lineage>
        <taxon>Eukaryota</taxon>
        <taxon>Sar</taxon>
        <taxon>Stramenopiles</taxon>
        <taxon>Ochrophyta</taxon>
        <taxon>Bacillariophyta</taxon>
        <taxon>Coscinodiscophyceae</taxon>
        <taxon>Thalassiosirophycidae</taxon>
        <taxon>Stephanodiscales</taxon>
        <taxon>Stephanodiscaceae</taxon>
        <taxon>Cyclostephanos</taxon>
    </lineage>
</organism>
<name>A0ABD3SRD2_9STRA</name>
<protein>
    <submittedName>
        <fullName evidence="2">Uncharacterized protein</fullName>
    </submittedName>
</protein>
<dbReference type="Proteomes" id="UP001530377">
    <property type="component" value="Unassembled WGS sequence"/>
</dbReference>
<reference evidence="2 3" key="1">
    <citation type="submission" date="2024-10" db="EMBL/GenBank/DDBJ databases">
        <title>Updated reference genomes for cyclostephanoid diatoms.</title>
        <authorList>
            <person name="Roberts W.R."/>
            <person name="Alverson A.J."/>
        </authorList>
    </citation>
    <scope>NUCLEOTIDE SEQUENCE [LARGE SCALE GENOMIC DNA]</scope>
    <source>
        <strain evidence="2 3">AJA228-03</strain>
    </source>
</reference>